<dbReference type="Gene3D" id="3.40.630.10">
    <property type="entry name" value="Zn peptidases"/>
    <property type="match status" value="1"/>
</dbReference>
<dbReference type="Proteomes" id="UP001054846">
    <property type="component" value="Chromosome"/>
</dbReference>
<sequence length="444" mass="46765">MRALVINWMLPSKTVDNSLPQPSGTREPTARLESLPLRWLSMVQLLRAGGAVLLAMSLLVFAQPVFALAERLSADVQALLAGGPRVAGSPAAERASAYLSEQYRSAGYEVEIQPFSFEKFNDLGSSLIIEGERLKGRALSGSPAGSAAAAAVVVPGVGEAEDFARVDAKGAVAIVRRGKIPFLEKARHAARAGAVGLVVVNSQDGPLMGTLGGKTEIPVLGFSGSQGRPLLMGKFSRPVQLEVRTEVVSLTGRNVIARLGGVRAPQVLLGAHYDSVEGAPGANDNASGSAVLLESARRLVGTPLARRAWFVHFDAEEEGLIGSRHFVRSASAPFIKGLRGMLNFDMVGLNQKLLVGGTPELVALVEKSVPAVEKLRPSNASDHASFAAAKVPVLFFYRGQDPNYHQPGDKQVDPQLLEATVEAALGTVGALLPPALSESPERSL</sequence>
<dbReference type="EMBL" id="CP063845">
    <property type="protein sequence ID" value="UFP95140.1"/>
    <property type="molecule type" value="Genomic_DNA"/>
</dbReference>
<dbReference type="InterPro" id="IPR003137">
    <property type="entry name" value="PA_domain"/>
</dbReference>
<dbReference type="PANTHER" id="PTHR12147">
    <property type="entry name" value="METALLOPEPTIDASE M28 FAMILY MEMBER"/>
    <property type="match status" value="1"/>
</dbReference>
<dbReference type="SUPFAM" id="SSF53187">
    <property type="entry name" value="Zn-dependent exopeptidases"/>
    <property type="match status" value="1"/>
</dbReference>
<dbReference type="InterPro" id="IPR045175">
    <property type="entry name" value="M28_fam"/>
</dbReference>
<dbReference type="PANTHER" id="PTHR12147:SF26">
    <property type="entry name" value="PEPTIDASE M28 DOMAIN-CONTAINING PROTEIN"/>
    <property type="match status" value="1"/>
</dbReference>
<keyword evidence="1" id="KW-1133">Transmembrane helix</keyword>
<dbReference type="InterPro" id="IPR046450">
    <property type="entry name" value="PA_dom_sf"/>
</dbReference>
<feature type="domain" description="PA" evidence="2">
    <location>
        <begin position="157"/>
        <end position="228"/>
    </location>
</feature>
<evidence type="ECO:0000259" key="3">
    <source>
        <dbReference type="Pfam" id="PF04389"/>
    </source>
</evidence>
<dbReference type="Gene3D" id="3.50.30.30">
    <property type="match status" value="1"/>
</dbReference>
<organism evidence="4 5">
    <name type="scientific">Gloeobacter morelensis MG652769</name>
    <dbReference type="NCBI Taxonomy" id="2781736"/>
    <lineage>
        <taxon>Bacteria</taxon>
        <taxon>Bacillati</taxon>
        <taxon>Cyanobacteriota</taxon>
        <taxon>Cyanophyceae</taxon>
        <taxon>Gloeobacterales</taxon>
        <taxon>Gloeobacteraceae</taxon>
        <taxon>Gloeobacter</taxon>
        <taxon>Gloeobacter morelensis</taxon>
    </lineage>
</organism>
<feature type="domain" description="Peptidase M28" evidence="3">
    <location>
        <begin position="254"/>
        <end position="423"/>
    </location>
</feature>
<name>A0ABY3PNE9_9CYAN</name>
<evidence type="ECO:0000256" key="1">
    <source>
        <dbReference type="SAM" id="Phobius"/>
    </source>
</evidence>
<evidence type="ECO:0000259" key="2">
    <source>
        <dbReference type="Pfam" id="PF02225"/>
    </source>
</evidence>
<proteinExistence type="predicted"/>
<dbReference type="SUPFAM" id="SSF52025">
    <property type="entry name" value="PA domain"/>
    <property type="match status" value="1"/>
</dbReference>
<keyword evidence="1" id="KW-0812">Transmembrane</keyword>
<keyword evidence="5" id="KW-1185">Reference proteome</keyword>
<dbReference type="Pfam" id="PF04389">
    <property type="entry name" value="Peptidase_M28"/>
    <property type="match status" value="1"/>
</dbReference>
<evidence type="ECO:0000313" key="4">
    <source>
        <dbReference type="EMBL" id="UFP95140.1"/>
    </source>
</evidence>
<dbReference type="InterPro" id="IPR007484">
    <property type="entry name" value="Peptidase_M28"/>
</dbReference>
<feature type="transmembrane region" description="Helical" evidence="1">
    <location>
        <begin position="45"/>
        <end position="66"/>
    </location>
</feature>
<reference evidence="4 5" key="1">
    <citation type="journal article" date="2021" name="Genome Biol. Evol.">
        <title>Complete Genome Sequencing of a Novel Gloeobacter Species from a Waterfall Cave in Mexico.</title>
        <authorList>
            <person name="Saw J.H."/>
            <person name="Cardona T."/>
            <person name="Montejano G."/>
        </authorList>
    </citation>
    <scope>NUCLEOTIDE SEQUENCE [LARGE SCALE GENOMIC DNA]</scope>
    <source>
        <strain evidence="4">MG652769</strain>
    </source>
</reference>
<dbReference type="Pfam" id="PF02225">
    <property type="entry name" value="PA"/>
    <property type="match status" value="1"/>
</dbReference>
<accession>A0ABY3PNE9</accession>
<gene>
    <name evidence="4" type="ORF">ISF26_02480</name>
</gene>
<evidence type="ECO:0000313" key="5">
    <source>
        <dbReference type="Proteomes" id="UP001054846"/>
    </source>
</evidence>
<protein>
    <submittedName>
        <fullName evidence="4">M28 family peptidase</fullName>
    </submittedName>
</protein>
<keyword evidence="1" id="KW-0472">Membrane</keyword>